<organism evidence="1 2">
    <name type="scientific">Rhodoplanes roseus</name>
    <dbReference type="NCBI Taxonomy" id="29409"/>
    <lineage>
        <taxon>Bacteria</taxon>
        <taxon>Pseudomonadati</taxon>
        <taxon>Pseudomonadota</taxon>
        <taxon>Alphaproteobacteria</taxon>
        <taxon>Hyphomicrobiales</taxon>
        <taxon>Nitrobacteraceae</taxon>
        <taxon>Rhodoplanes</taxon>
    </lineage>
</organism>
<gene>
    <name evidence="1" type="ORF">CH341_07745</name>
</gene>
<protein>
    <submittedName>
        <fullName evidence="1">Uncharacterized protein</fullName>
    </submittedName>
</protein>
<evidence type="ECO:0000313" key="2">
    <source>
        <dbReference type="Proteomes" id="UP000249130"/>
    </source>
</evidence>
<proteinExistence type="predicted"/>
<dbReference type="EMBL" id="NPEX01000036">
    <property type="protein sequence ID" value="RAI44701.1"/>
    <property type="molecule type" value="Genomic_DNA"/>
</dbReference>
<dbReference type="AlphaFoldDB" id="A0A327L2J8"/>
<sequence length="126" mass="13718">MALPSWPSGLASRYQPQVEGFAYGDFVAPAVSTDVEDGPPIDRVGGQTLIERLPYKLRMSGAELAIFRAFWRDDIARGTGRFTMSVPIDGTYTTRTVKIDGGRWSAPPASGDLYDLSFTLLVFPAA</sequence>
<name>A0A327L2J8_9BRAD</name>
<evidence type="ECO:0000313" key="1">
    <source>
        <dbReference type="EMBL" id="RAI44701.1"/>
    </source>
</evidence>
<reference evidence="1 2" key="1">
    <citation type="submission" date="2017-07" db="EMBL/GenBank/DDBJ databases">
        <title>Draft Genome Sequences of Select Purple Nonsulfur Bacteria.</title>
        <authorList>
            <person name="Lasarre B."/>
            <person name="Mckinlay J.B."/>
        </authorList>
    </citation>
    <scope>NUCLEOTIDE SEQUENCE [LARGE SCALE GENOMIC DNA]</scope>
    <source>
        <strain evidence="1 2">DSM 5909</strain>
    </source>
</reference>
<accession>A0A327L2J8</accession>
<comment type="caution">
    <text evidence="1">The sequence shown here is derived from an EMBL/GenBank/DDBJ whole genome shotgun (WGS) entry which is preliminary data.</text>
</comment>
<dbReference type="OrthoDB" id="8454201at2"/>
<dbReference type="Proteomes" id="UP000249130">
    <property type="component" value="Unassembled WGS sequence"/>
</dbReference>
<keyword evidence="2" id="KW-1185">Reference proteome</keyword>
<dbReference type="RefSeq" id="WP_111418463.1">
    <property type="nucleotide sequence ID" value="NZ_NPEX01000036.1"/>
</dbReference>